<feature type="compositionally biased region" description="Basic and acidic residues" evidence="2">
    <location>
        <begin position="151"/>
        <end position="163"/>
    </location>
</feature>
<organism evidence="4 5">
    <name type="scientific">Candidatus Methanoperedens nitratireducens</name>
    <dbReference type="NCBI Taxonomy" id="1392998"/>
    <lineage>
        <taxon>Archaea</taxon>
        <taxon>Methanobacteriati</taxon>
        <taxon>Methanobacteriota</taxon>
        <taxon>Stenosarchaea group</taxon>
        <taxon>Methanomicrobia</taxon>
        <taxon>Methanosarcinales</taxon>
        <taxon>ANME-2 cluster</taxon>
        <taxon>Candidatus Methanoperedentaceae</taxon>
        <taxon>Candidatus Methanoperedens</taxon>
    </lineage>
</organism>
<evidence type="ECO:0000313" key="5">
    <source>
        <dbReference type="Proteomes" id="UP000218615"/>
    </source>
</evidence>
<feature type="region of interest" description="Disordered" evidence="2">
    <location>
        <begin position="143"/>
        <end position="167"/>
    </location>
</feature>
<evidence type="ECO:0000313" key="4">
    <source>
        <dbReference type="EMBL" id="SNQ61731.1"/>
    </source>
</evidence>
<keyword evidence="5" id="KW-1185">Reference proteome</keyword>
<name>A0A284VR15_9EURY</name>
<dbReference type="InterPro" id="IPR054314">
    <property type="entry name" value="Gins51_C"/>
</dbReference>
<dbReference type="OrthoDB" id="157576at2157"/>
<evidence type="ECO:0000256" key="1">
    <source>
        <dbReference type="SAM" id="Coils"/>
    </source>
</evidence>
<sequence>MPDSNINLNNILREERKLKKPRTQESKFVPLESDFYVKIARQIHELEEERSKIEDTYSTKYAMIEDELKTARKALENLINLRTSKIITEASIRSSLKQRDKYDPEAMTLEERRFYNRLLELMTEWWEWRRELIDRVKVREKQTAPAFQEDAQQKNREQGDRLQGDGQQEAVMEEAMLQGDGLQGDGQEVEGRSAHLEWKEPQDVQQEAVLMEKKQKETIPEGKKDINKEYIVVRLLKDIPTFVGVDGRNYTLSKEDVAVLSAVNAKALINRNAAIQISVKR</sequence>
<reference evidence="5" key="1">
    <citation type="submission" date="2017-06" db="EMBL/GenBank/DDBJ databases">
        <authorList>
            <person name="Cremers G."/>
        </authorList>
    </citation>
    <scope>NUCLEOTIDE SEQUENCE [LARGE SCALE GENOMIC DNA]</scope>
</reference>
<dbReference type="RefSeq" id="WP_096206378.1">
    <property type="nucleotide sequence ID" value="NZ_FZMP01000194.1"/>
</dbReference>
<dbReference type="EMBL" id="FZMP01000194">
    <property type="protein sequence ID" value="SNQ61731.1"/>
    <property type="molecule type" value="Genomic_DNA"/>
</dbReference>
<gene>
    <name evidence="4" type="ORF">MNV_480026</name>
</gene>
<dbReference type="Gene3D" id="1.20.58.1030">
    <property type="match status" value="1"/>
</dbReference>
<accession>A0A284VR15</accession>
<feature type="coiled-coil region" evidence="1">
    <location>
        <begin position="36"/>
        <end position="81"/>
    </location>
</feature>
<dbReference type="Proteomes" id="UP000218615">
    <property type="component" value="Unassembled WGS sequence"/>
</dbReference>
<keyword evidence="1" id="KW-0175">Coiled coil</keyword>
<dbReference type="Pfam" id="PF22090">
    <property type="entry name" value="Gins51_C"/>
    <property type="match status" value="1"/>
</dbReference>
<evidence type="ECO:0000256" key="2">
    <source>
        <dbReference type="SAM" id="MobiDB-lite"/>
    </source>
</evidence>
<feature type="domain" description="Gins51 C-terminal" evidence="3">
    <location>
        <begin position="231"/>
        <end position="276"/>
    </location>
</feature>
<dbReference type="Gene3D" id="3.40.5.50">
    <property type="match status" value="1"/>
</dbReference>
<dbReference type="AlphaFoldDB" id="A0A284VR15"/>
<protein>
    <recommendedName>
        <fullName evidence="3">Gins51 C-terminal domain-containing protein</fullName>
    </recommendedName>
</protein>
<proteinExistence type="predicted"/>
<evidence type="ECO:0000259" key="3">
    <source>
        <dbReference type="Pfam" id="PF22090"/>
    </source>
</evidence>
<dbReference type="CDD" id="cd11714">
    <property type="entry name" value="GINS_A_archaea"/>
    <property type="match status" value="1"/>
</dbReference>